<keyword evidence="4" id="KW-1185">Reference proteome</keyword>
<organism evidence="3 4">
    <name type="scientific">Thalassiosira pseudonana</name>
    <name type="common">Marine diatom</name>
    <name type="synonym">Cyclotella nana</name>
    <dbReference type="NCBI Taxonomy" id="35128"/>
    <lineage>
        <taxon>Eukaryota</taxon>
        <taxon>Sar</taxon>
        <taxon>Stramenopiles</taxon>
        <taxon>Ochrophyta</taxon>
        <taxon>Bacillariophyta</taxon>
        <taxon>Coscinodiscophyceae</taxon>
        <taxon>Thalassiosirophycidae</taxon>
        <taxon>Thalassiosirales</taxon>
        <taxon>Thalassiosiraceae</taxon>
        <taxon>Thalassiosira</taxon>
    </lineage>
</organism>
<evidence type="ECO:0000313" key="4">
    <source>
        <dbReference type="Proteomes" id="UP000001449"/>
    </source>
</evidence>
<reference evidence="3 4" key="2">
    <citation type="journal article" date="2008" name="Nature">
        <title>The Phaeodactylum genome reveals the evolutionary history of diatom genomes.</title>
        <authorList>
            <person name="Bowler C."/>
            <person name="Allen A.E."/>
            <person name="Badger J.H."/>
            <person name="Grimwood J."/>
            <person name="Jabbari K."/>
            <person name="Kuo A."/>
            <person name="Maheswari U."/>
            <person name="Martens C."/>
            <person name="Maumus F."/>
            <person name="Otillar R.P."/>
            <person name="Rayko E."/>
            <person name="Salamov A."/>
            <person name="Vandepoele K."/>
            <person name="Beszteri B."/>
            <person name="Gruber A."/>
            <person name="Heijde M."/>
            <person name="Katinka M."/>
            <person name="Mock T."/>
            <person name="Valentin K."/>
            <person name="Verret F."/>
            <person name="Berges J.A."/>
            <person name="Brownlee C."/>
            <person name="Cadoret J.P."/>
            <person name="Chiovitti A."/>
            <person name="Choi C.J."/>
            <person name="Coesel S."/>
            <person name="De Martino A."/>
            <person name="Detter J.C."/>
            <person name="Durkin C."/>
            <person name="Falciatore A."/>
            <person name="Fournet J."/>
            <person name="Haruta M."/>
            <person name="Huysman M.J."/>
            <person name="Jenkins B.D."/>
            <person name="Jiroutova K."/>
            <person name="Jorgensen R.E."/>
            <person name="Joubert Y."/>
            <person name="Kaplan A."/>
            <person name="Kroger N."/>
            <person name="Kroth P.G."/>
            <person name="La Roche J."/>
            <person name="Lindquist E."/>
            <person name="Lommer M."/>
            <person name="Martin-Jezequel V."/>
            <person name="Lopez P.J."/>
            <person name="Lucas S."/>
            <person name="Mangogna M."/>
            <person name="McGinnis K."/>
            <person name="Medlin L.K."/>
            <person name="Montsant A."/>
            <person name="Oudot-Le Secq M.P."/>
            <person name="Napoli C."/>
            <person name="Obornik M."/>
            <person name="Parker M.S."/>
            <person name="Petit J.L."/>
            <person name="Porcel B.M."/>
            <person name="Poulsen N."/>
            <person name="Robison M."/>
            <person name="Rychlewski L."/>
            <person name="Rynearson T.A."/>
            <person name="Schmutz J."/>
            <person name="Shapiro H."/>
            <person name="Siaut M."/>
            <person name="Stanley M."/>
            <person name="Sussman M.R."/>
            <person name="Taylor A.R."/>
            <person name="Vardi A."/>
            <person name="von Dassow P."/>
            <person name="Vyverman W."/>
            <person name="Willis A."/>
            <person name="Wyrwicz L.S."/>
            <person name="Rokhsar D.S."/>
            <person name="Weissenbach J."/>
            <person name="Armbrust E.V."/>
            <person name="Green B.R."/>
            <person name="Van de Peer Y."/>
            <person name="Grigoriev I.V."/>
        </authorList>
    </citation>
    <scope>NUCLEOTIDE SEQUENCE [LARGE SCALE GENOMIC DNA]</scope>
    <source>
        <strain evidence="3 4">CCMP1335</strain>
    </source>
</reference>
<keyword evidence="2" id="KW-0732">Signal</keyword>
<dbReference type="PaxDb" id="35128-Thaps12147"/>
<proteinExistence type="predicted"/>
<name>B8CGL2_THAPS</name>
<evidence type="ECO:0000256" key="1">
    <source>
        <dbReference type="SAM" id="MobiDB-lite"/>
    </source>
</evidence>
<reference evidence="3 4" key="1">
    <citation type="journal article" date="2004" name="Science">
        <title>The genome of the diatom Thalassiosira pseudonana: ecology, evolution, and metabolism.</title>
        <authorList>
            <person name="Armbrust E.V."/>
            <person name="Berges J.A."/>
            <person name="Bowler C."/>
            <person name="Green B.R."/>
            <person name="Martinez D."/>
            <person name="Putnam N.H."/>
            <person name="Zhou S."/>
            <person name="Allen A.E."/>
            <person name="Apt K.E."/>
            <person name="Bechner M."/>
            <person name="Brzezinski M.A."/>
            <person name="Chaal B.K."/>
            <person name="Chiovitti A."/>
            <person name="Davis A.K."/>
            <person name="Demarest M.S."/>
            <person name="Detter J.C."/>
            <person name="Glavina T."/>
            <person name="Goodstein D."/>
            <person name="Hadi M.Z."/>
            <person name="Hellsten U."/>
            <person name="Hildebrand M."/>
            <person name="Jenkins B.D."/>
            <person name="Jurka J."/>
            <person name="Kapitonov V.V."/>
            <person name="Kroger N."/>
            <person name="Lau W.W."/>
            <person name="Lane T.W."/>
            <person name="Larimer F.W."/>
            <person name="Lippmeier J.C."/>
            <person name="Lucas S."/>
            <person name="Medina M."/>
            <person name="Montsant A."/>
            <person name="Obornik M."/>
            <person name="Parker M.S."/>
            <person name="Palenik B."/>
            <person name="Pazour G.J."/>
            <person name="Richardson P.M."/>
            <person name="Rynearson T.A."/>
            <person name="Saito M.A."/>
            <person name="Schwartz D.C."/>
            <person name="Thamatrakoln K."/>
            <person name="Valentin K."/>
            <person name="Vardi A."/>
            <person name="Wilkerson F.P."/>
            <person name="Rokhsar D.S."/>
        </authorList>
    </citation>
    <scope>NUCLEOTIDE SEQUENCE [LARGE SCALE GENOMIC DNA]</scope>
    <source>
        <strain evidence="3 4">CCMP1335</strain>
    </source>
</reference>
<dbReference type="KEGG" id="tps:THAPSDRAFT_12147"/>
<dbReference type="RefSeq" id="XP_002295281.1">
    <property type="nucleotide sequence ID" value="XM_002295245.1"/>
</dbReference>
<sequence>MRVIQLVITIALLSYQESSGVAALSSPLRGAERRAKSGKTTKKKGNSEEATKAPITNAPTSKATTPPATKAPTGGATTMCSLRYFHAFTGKLQLEEPQRKFQLEEPPGNLVRVGTRVLSVHYPMSAVLG</sequence>
<evidence type="ECO:0000256" key="2">
    <source>
        <dbReference type="SAM" id="SignalP"/>
    </source>
</evidence>
<dbReference type="GeneID" id="7448930"/>
<dbReference type="AlphaFoldDB" id="B8CGL2"/>
<feature type="chain" id="PRO_5002866599" evidence="2">
    <location>
        <begin position="24"/>
        <end position="129"/>
    </location>
</feature>
<evidence type="ECO:0000313" key="3">
    <source>
        <dbReference type="EMBL" id="EED87347.1"/>
    </source>
</evidence>
<feature type="region of interest" description="Disordered" evidence="1">
    <location>
        <begin position="22"/>
        <end position="74"/>
    </location>
</feature>
<gene>
    <name evidence="3" type="ORF">THAPSDRAFT_12147</name>
</gene>
<dbReference type="Proteomes" id="UP000001449">
    <property type="component" value="Chromosome 24"/>
</dbReference>
<protein>
    <submittedName>
        <fullName evidence="3">Uncharacterized protein</fullName>
    </submittedName>
</protein>
<dbReference type="InParanoid" id="B8CGL2"/>
<feature type="compositionally biased region" description="Low complexity" evidence="1">
    <location>
        <begin position="58"/>
        <end position="74"/>
    </location>
</feature>
<accession>B8CGL2</accession>
<dbReference type="HOGENOM" id="CLU_1953210_0_0_1"/>
<feature type="signal peptide" evidence="2">
    <location>
        <begin position="1"/>
        <end position="23"/>
    </location>
</feature>
<dbReference type="EMBL" id="CM000655">
    <property type="protein sequence ID" value="EED87347.1"/>
    <property type="molecule type" value="Genomic_DNA"/>
</dbReference>